<dbReference type="AlphaFoldDB" id="A0A974WI04"/>
<dbReference type="EMBL" id="CP070608">
    <property type="protein sequence ID" value="QSE98923.1"/>
    <property type="molecule type" value="Genomic_DNA"/>
</dbReference>
<gene>
    <name evidence="2" type="ORF">JR347_07525</name>
</gene>
<organism evidence="2 3">
    <name type="scientific">Fulvivirga lutea</name>
    <dbReference type="NCBI Taxonomy" id="2810512"/>
    <lineage>
        <taxon>Bacteria</taxon>
        <taxon>Pseudomonadati</taxon>
        <taxon>Bacteroidota</taxon>
        <taxon>Cytophagia</taxon>
        <taxon>Cytophagales</taxon>
        <taxon>Fulvivirgaceae</taxon>
        <taxon>Fulvivirga</taxon>
    </lineage>
</organism>
<evidence type="ECO:0000259" key="1">
    <source>
        <dbReference type="Pfam" id="PF18962"/>
    </source>
</evidence>
<evidence type="ECO:0000313" key="3">
    <source>
        <dbReference type="Proteomes" id="UP000662783"/>
    </source>
</evidence>
<dbReference type="NCBIfam" id="TIGR04183">
    <property type="entry name" value="Por_Secre_tail"/>
    <property type="match status" value="1"/>
</dbReference>
<dbReference type="InterPro" id="IPR026444">
    <property type="entry name" value="Secre_tail"/>
</dbReference>
<dbReference type="KEGG" id="fuv:JR347_07525"/>
<evidence type="ECO:0000313" key="2">
    <source>
        <dbReference type="EMBL" id="QSE98923.1"/>
    </source>
</evidence>
<dbReference type="Pfam" id="PF18962">
    <property type="entry name" value="Por_Secre_tail"/>
    <property type="match status" value="1"/>
</dbReference>
<name>A0A974WI04_9BACT</name>
<feature type="domain" description="Secretion system C-terminal sorting" evidence="1">
    <location>
        <begin position="43"/>
        <end position="110"/>
    </location>
</feature>
<reference evidence="2" key="1">
    <citation type="submission" date="2021-02" db="EMBL/GenBank/DDBJ databases">
        <title>Fulvivirga sp. S481 isolated from sea water.</title>
        <authorList>
            <person name="Bae S.S."/>
            <person name="Baek K."/>
        </authorList>
    </citation>
    <scope>NUCLEOTIDE SEQUENCE</scope>
    <source>
        <strain evidence="2">S481</strain>
    </source>
</reference>
<accession>A0A974WI04</accession>
<dbReference type="RefSeq" id="WP_205723437.1">
    <property type="nucleotide sequence ID" value="NZ_CP070608.1"/>
</dbReference>
<keyword evidence="3" id="KW-1185">Reference proteome</keyword>
<sequence length="120" mass="13777">MKFLKYISIILIICTVSLDGLAQSGELNRFSNESLSVKNEIKLFPNPSVDFLEVKIDNSTLKDVSFTVHNIIGNVVNVEVEKVSDDKFRLRVEDLSPGYYLLAIKDEQNVFKETYKFLKR</sequence>
<proteinExistence type="predicted"/>
<protein>
    <submittedName>
        <fullName evidence="2">T9SS type A sorting domain-containing protein</fullName>
    </submittedName>
</protein>
<dbReference type="Proteomes" id="UP000662783">
    <property type="component" value="Chromosome"/>
</dbReference>